<dbReference type="FunFam" id="2.40.50.100:FF:000003">
    <property type="entry name" value="Acetyl-CoA carboxylase biotin carboxyl carrier protein"/>
    <property type="match status" value="1"/>
</dbReference>
<dbReference type="PROSITE" id="PS00867">
    <property type="entry name" value="CPSASE_2"/>
    <property type="match status" value="1"/>
</dbReference>
<dbReference type="Pfam" id="PF00289">
    <property type="entry name" value="Biotin_carb_N"/>
    <property type="match status" value="1"/>
</dbReference>
<dbReference type="FunFam" id="3.40.50.20:FF:000010">
    <property type="entry name" value="Propionyl-CoA carboxylase subunit alpha"/>
    <property type="match status" value="1"/>
</dbReference>
<keyword evidence="8 13" id="KW-0067">ATP-binding</keyword>
<reference evidence="17" key="1">
    <citation type="submission" date="2017-09" db="EMBL/GenBank/DDBJ databases">
        <authorList>
            <person name="Ehlers B."/>
            <person name="Leendertz F.H."/>
        </authorList>
    </citation>
    <scope>NUCLEOTIDE SEQUENCE</scope>
    <source>
        <strain evidence="17">MAVP-26</strain>
    </source>
</reference>
<dbReference type="PROSITE" id="PS50979">
    <property type="entry name" value="BC"/>
    <property type="match status" value="1"/>
</dbReference>
<dbReference type="SUPFAM" id="SSF52440">
    <property type="entry name" value="PreATP-grasp domain"/>
    <property type="match status" value="1"/>
</dbReference>
<dbReference type="SUPFAM" id="SSF56059">
    <property type="entry name" value="Glutathione synthetase ATP-binding domain-like"/>
    <property type="match status" value="1"/>
</dbReference>
<accession>A0A249VZT4</accession>
<dbReference type="PANTHER" id="PTHR18866">
    <property type="entry name" value="CARBOXYLASE:PYRUVATE/ACETYL-COA/PROPIONYL-COA CARBOXYLASE"/>
    <property type="match status" value="1"/>
</dbReference>
<dbReference type="InterPro" id="IPR005482">
    <property type="entry name" value="Biotin_COase_C"/>
</dbReference>
<dbReference type="InterPro" id="IPR011054">
    <property type="entry name" value="Rudment_hybrid_motif"/>
</dbReference>
<dbReference type="PROSITE" id="PS50975">
    <property type="entry name" value="ATP_GRASP"/>
    <property type="match status" value="1"/>
</dbReference>
<evidence type="ECO:0000256" key="4">
    <source>
        <dbReference type="ARBA" id="ARBA00011750"/>
    </source>
</evidence>
<comment type="function">
    <text evidence="2">This protein is a component of the acetyl coenzyme A carboxylase complex; first, biotin carboxylase catalyzes the carboxylation of the carrier protein and then the transcarboxylase transfers the carboxyl group to form malonyl-CoA.</text>
</comment>
<dbReference type="Pfam" id="PF02786">
    <property type="entry name" value="CPSase_L_D2"/>
    <property type="match status" value="1"/>
</dbReference>
<comment type="cofactor">
    <cofactor evidence="1">
        <name>biotin</name>
        <dbReference type="ChEBI" id="CHEBI:57586"/>
    </cofactor>
</comment>
<dbReference type="InterPro" id="IPR005481">
    <property type="entry name" value="BC-like_N"/>
</dbReference>
<evidence type="ECO:0000259" key="14">
    <source>
        <dbReference type="PROSITE" id="PS50968"/>
    </source>
</evidence>
<name>A0A249VZT4_VIBPH</name>
<dbReference type="PROSITE" id="PS00188">
    <property type="entry name" value="BIOTIN"/>
    <property type="match status" value="1"/>
</dbReference>
<evidence type="ECO:0000313" key="17">
    <source>
        <dbReference type="EMBL" id="ASZ50030.1"/>
    </source>
</evidence>
<dbReference type="SMART" id="SM00878">
    <property type="entry name" value="Biotin_carb_C"/>
    <property type="match status" value="1"/>
</dbReference>
<dbReference type="FunFam" id="3.30.1490.20:FF:000003">
    <property type="entry name" value="acetyl-CoA carboxylase isoform X1"/>
    <property type="match status" value="1"/>
</dbReference>
<dbReference type="Gene3D" id="3.30.470.20">
    <property type="entry name" value="ATP-grasp fold, B domain"/>
    <property type="match status" value="1"/>
</dbReference>
<evidence type="ECO:0000259" key="15">
    <source>
        <dbReference type="PROSITE" id="PS50975"/>
    </source>
</evidence>
<keyword evidence="10" id="KW-0092">Biotin</keyword>
<dbReference type="InterPro" id="IPR001882">
    <property type="entry name" value="Biotin_BS"/>
</dbReference>
<comment type="subunit">
    <text evidence="4">Acetyl-CoA carboxylase is a heterohexamer of biotin carboxyl carrier protein, biotin carboxylase and the two subunits of carboxyl transferase in a 2:2 complex.</text>
</comment>
<dbReference type="InterPro" id="IPR011053">
    <property type="entry name" value="Single_hybrid_motif"/>
</dbReference>
<dbReference type="SUPFAM" id="SSF51246">
    <property type="entry name" value="Rudiment single hybrid motif"/>
    <property type="match status" value="1"/>
</dbReference>
<dbReference type="GO" id="GO:0046872">
    <property type="term" value="F:metal ion binding"/>
    <property type="evidence" value="ECO:0007669"/>
    <property type="project" value="InterPro"/>
</dbReference>
<dbReference type="NCBIfam" id="NF006367">
    <property type="entry name" value="PRK08591.1"/>
    <property type="match status" value="1"/>
</dbReference>
<evidence type="ECO:0000256" key="2">
    <source>
        <dbReference type="ARBA" id="ARBA00003761"/>
    </source>
</evidence>
<dbReference type="InterPro" id="IPR000089">
    <property type="entry name" value="Biotin_lipoyl"/>
</dbReference>
<dbReference type="EMBL" id="CP023247">
    <property type="protein sequence ID" value="ASZ50030.1"/>
    <property type="molecule type" value="Genomic_DNA"/>
</dbReference>
<comment type="catalytic activity">
    <reaction evidence="12">
        <text>N(6)-biotinyl-L-lysyl-[protein] + hydrogencarbonate + ATP = N(6)-carboxybiotinyl-L-lysyl-[protein] + ADP + phosphate + H(+)</text>
        <dbReference type="Rhea" id="RHEA:13501"/>
        <dbReference type="Rhea" id="RHEA-COMP:10505"/>
        <dbReference type="Rhea" id="RHEA-COMP:10506"/>
        <dbReference type="ChEBI" id="CHEBI:15378"/>
        <dbReference type="ChEBI" id="CHEBI:17544"/>
        <dbReference type="ChEBI" id="CHEBI:30616"/>
        <dbReference type="ChEBI" id="CHEBI:43474"/>
        <dbReference type="ChEBI" id="CHEBI:83144"/>
        <dbReference type="ChEBI" id="CHEBI:83145"/>
        <dbReference type="ChEBI" id="CHEBI:456216"/>
        <dbReference type="EC" id="6.3.4.14"/>
    </reaction>
</comment>
<dbReference type="InterPro" id="IPR005479">
    <property type="entry name" value="CPAse_ATP-bd"/>
</dbReference>
<dbReference type="InterPro" id="IPR011764">
    <property type="entry name" value="Biotin_carboxylation_dom"/>
</dbReference>
<dbReference type="FunFam" id="3.30.470.20:FF:000028">
    <property type="entry name" value="Methylcrotonoyl-CoA carboxylase subunit alpha, mitochondrial"/>
    <property type="match status" value="1"/>
</dbReference>
<keyword evidence="7 13" id="KW-0547">Nucleotide-binding</keyword>
<dbReference type="GO" id="GO:0005524">
    <property type="term" value="F:ATP binding"/>
    <property type="evidence" value="ECO:0007669"/>
    <property type="project" value="UniProtKB-UniRule"/>
</dbReference>
<dbReference type="Gene3D" id="2.40.50.100">
    <property type="match status" value="1"/>
</dbReference>
<feature type="domain" description="ATP-grasp" evidence="15">
    <location>
        <begin position="133"/>
        <end position="330"/>
    </location>
</feature>
<evidence type="ECO:0000259" key="16">
    <source>
        <dbReference type="PROSITE" id="PS50979"/>
    </source>
</evidence>
<comment type="pathway">
    <text evidence="3">Lipid metabolism; malonyl-CoA biosynthesis; malonyl-CoA from acetyl-CoA: step 1/1.</text>
</comment>
<feature type="domain" description="Biotin carboxylation" evidence="16">
    <location>
        <begin position="14"/>
        <end position="465"/>
    </location>
</feature>
<evidence type="ECO:0000256" key="5">
    <source>
        <dbReference type="ARBA" id="ARBA00017242"/>
    </source>
</evidence>
<keyword evidence="6" id="KW-0436">Ligase</keyword>
<dbReference type="AlphaFoldDB" id="A0A249VZT4"/>
<evidence type="ECO:0000256" key="10">
    <source>
        <dbReference type="ARBA" id="ARBA00023267"/>
    </source>
</evidence>
<dbReference type="GO" id="GO:0004075">
    <property type="term" value="F:biotin carboxylase activity"/>
    <property type="evidence" value="ECO:0007669"/>
    <property type="project" value="UniProtKB-EC"/>
</dbReference>
<dbReference type="SUPFAM" id="SSF51230">
    <property type="entry name" value="Single hybrid motif"/>
    <property type="match status" value="1"/>
</dbReference>
<feature type="domain" description="Lipoyl-binding" evidence="14">
    <location>
        <begin position="613"/>
        <end position="685"/>
    </location>
</feature>
<protein>
    <recommendedName>
        <fullName evidence="5">Biotin carboxylase</fullName>
    </recommendedName>
    <alternativeName>
        <fullName evidence="11">Acetyl-coenzyme A carboxylase biotin carboxylase subunit A</fullName>
    </alternativeName>
</protein>
<evidence type="ECO:0000256" key="12">
    <source>
        <dbReference type="ARBA" id="ARBA00048600"/>
    </source>
</evidence>
<evidence type="ECO:0000256" key="1">
    <source>
        <dbReference type="ARBA" id="ARBA00001953"/>
    </source>
</evidence>
<sequence>MLFSKSVPLIGGIMFKRILIANRGEIACRIIKTAKSMAIETVAVYSEADRSSLHVKQADFAEFIGPAPASESYLDIDAIIGAAKKWQADAIHPGYGFLSENPKLAKACSENGIVFIGPSTSAIEAMGSKSQAKAIMSEANVPLVPGYHGTDNSIEHLSAEAEKIGYPVMLKATQGGGGKGMRVVNSAAEMPLAIDGAQREALSSFGDKQLLIEKCILRPRHVEVQVFADQHGNCVYLSDRDCSIQRRHQKVVEEAPAPGLSDELRKQMGKAAVQAAQAIDYVGAGTVEFLLDSRGQFYFMEMNTRLQVEHPVTELITGVDLVEWQFKVAAGEHLPISQSKITHNGHSIELRIYAEDADNDFMPSTGRIDYLHEPVSDRNVRLAHVRVDSGVTQGDTISEYYDPMISKLIVWGQTRDIALKQLKQALTHYHVRGVTTNIGYLHSIISQPAFAEIELDTGFLVTHQQGISEQQNVSDSIWLTLAAVARWNDLTSKSGSSTLPTPTKQGFRLSVNNVYRFNFTDANANHQVHLHYSSQEYSSQQSCTKHPEPFTIECGEERHQVTLLENDNPFIVDIDNVRYIFNALSDEHQTTLFYLGQQRTFAHQPSFESPKGKDDELSPTAPLNGVISAVMVNKGDEVAAGDPLLVLEAMKMEYTITAPVAATVDEVFYQHGDQVQHGSILLHLISAPDNVCEDKEREYATSEG</sequence>
<dbReference type="CDD" id="cd06850">
    <property type="entry name" value="biotinyl_domain"/>
    <property type="match status" value="1"/>
</dbReference>
<dbReference type="PROSITE" id="PS00866">
    <property type="entry name" value="CPSASE_1"/>
    <property type="match status" value="1"/>
</dbReference>
<dbReference type="InterPro" id="IPR050856">
    <property type="entry name" value="Biotin_carboxylase_complex"/>
</dbReference>
<evidence type="ECO:0000256" key="13">
    <source>
        <dbReference type="PROSITE-ProRule" id="PRU00409"/>
    </source>
</evidence>
<dbReference type="Pfam" id="PF00364">
    <property type="entry name" value="Biotin_lipoyl"/>
    <property type="match status" value="1"/>
</dbReference>
<evidence type="ECO:0000256" key="11">
    <source>
        <dbReference type="ARBA" id="ARBA00033786"/>
    </source>
</evidence>
<dbReference type="Pfam" id="PF02785">
    <property type="entry name" value="Biotin_carb_C"/>
    <property type="match status" value="1"/>
</dbReference>
<evidence type="ECO:0000256" key="9">
    <source>
        <dbReference type="ARBA" id="ARBA00022946"/>
    </source>
</evidence>
<keyword evidence="9" id="KW-0809">Transit peptide</keyword>
<dbReference type="InterPro" id="IPR011761">
    <property type="entry name" value="ATP-grasp"/>
</dbReference>
<evidence type="ECO:0000256" key="3">
    <source>
        <dbReference type="ARBA" id="ARBA00004956"/>
    </source>
</evidence>
<dbReference type="InterPro" id="IPR016185">
    <property type="entry name" value="PreATP-grasp_dom_sf"/>
</dbReference>
<proteinExistence type="predicted"/>
<dbReference type="PANTHER" id="PTHR18866:SF33">
    <property type="entry name" value="METHYLCROTONOYL-COA CARBOXYLASE SUBUNIT ALPHA, MITOCHONDRIAL-RELATED"/>
    <property type="match status" value="1"/>
</dbReference>
<evidence type="ECO:0000256" key="7">
    <source>
        <dbReference type="ARBA" id="ARBA00022741"/>
    </source>
</evidence>
<organism evidence="17">
    <name type="scientific">Vibrio parahaemolyticus</name>
    <dbReference type="NCBI Taxonomy" id="670"/>
    <lineage>
        <taxon>Bacteria</taxon>
        <taxon>Pseudomonadati</taxon>
        <taxon>Pseudomonadota</taxon>
        <taxon>Gammaproteobacteria</taxon>
        <taxon>Vibrionales</taxon>
        <taxon>Vibrionaceae</taxon>
        <taxon>Vibrio</taxon>
    </lineage>
</organism>
<evidence type="ECO:0000256" key="6">
    <source>
        <dbReference type="ARBA" id="ARBA00022598"/>
    </source>
</evidence>
<dbReference type="PROSITE" id="PS50968">
    <property type="entry name" value="BIOTINYL_LIPOYL"/>
    <property type="match status" value="1"/>
</dbReference>
<evidence type="ECO:0000256" key="8">
    <source>
        <dbReference type="ARBA" id="ARBA00022840"/>
    </source>
</evidence>
<gene>
    <name evidence="17" type="ORF">YA91_05350</name>
</gene>